<dbReference type="InterPro" id="IPR035919">
    <property type="entry name" value="EAL_sf"/>
</dbReference>
<dbReference type="PROSITE" id="PS50883">
    <property type="entry name" value="EAL"/>
    <property type="match status" value="1"/>
</dbReference>
<dbReference type="AlphaFoldDB" id="A0A379U3M7"/>
<comment type="similarity">
    <text evidence="1">Belongs to the YdiV family.</text>
</comment>
<evidence type="ECO:0000313" key="6">
    <source>
        <dbReference type="Proteomes" id="UP000254633"/>
    </source>
</evidence>
<gene>
    <name evidence="5" type="primary">rtn_2</name>
    <name evidence="5" type="ORF">NCTC10060_04348</name>
</gene>
<evidence type="ECO:0000259" key="4">
    <source>
        <dbReference type="PROSITE" id="PS50883"/>
    </source>
</evidence>
<dbReference type="Proteomes" id="UP000254633">
    <property type="component" value="Unassembled WGS sequence"/>
</dbReference>
<dbReference type="InterPro" id="IPR001633">
    <property type="entry name" value="EAL_dom"/>
</dbReference>
<organism evidence="5 6">
    <name type="scientific">Salmonella diarizonae</name>
    <dbReference type="NCBI Taxonomy" id="59204"/>
    <lineage>
        <taxon>Bacteria</taxon>
        <taxon>Pseudomonadati</taxon>
        <taxon>Pseudomonadota</taxon>
        <taxon>Gammaproteobacteria</taxon>
        <taxon>Enterobacterales</taxon>
        <taxon>Enterobacteriaceae</taxon>
        <taxon>Salmonella</taxon>
    </lineage>
</organism>
<sequence length="48" mass="5539">MSLRYIINLFFNVKRGSCGGVEALMRWPQPDGRFMTPDIFITAAEMKE</sequence>
<comment type="subunit">
    <text evidence="2">Interacts with FlhD in the FlhC(2)FlhD(4) heterohexamer, inhibiting its ability to activate transcription.</text>
</comment>
<evidence type="ECO:0000313" key="5">
    <source>
        <dbReference type="EMBL" id="SUG57144.1"/>
    </source>
</evidence>
<dbReference type="SUPFAM" id="SSF141868">
    <property type="entry name" value="EAL domain-like"/>
    <property type="match status" value="1"/>
</dbReference>
<protein>
    <recommendedName>
        <fullName evidence="3">Anti-FlhC(2)FlhD(4) factor YdiV</fullName>
    </recommendedName>
</protein>
<name>A0A379U3M7_SALDZ</name>
<accession>A0A379U3M7</accession>
<feature type="domain" description="EAL" evidence="4">
    <location>
        <begin position="1"/>
        <end position="48"/>
    </location>
</feature>
<evidence type="ECO:0000256" key="3">
    <source>
        <dbReference type="ARBA" id="ARBA00018009"/>
    </source>
</evidence>
<dbReference type="Gene3D" id="3.20.20.450">
    <property type="entry name" value="EAL domain"/>
    <property type="match status" value="1"/>
</dbReference>
<dbReference type="EMBL" id="UGXH01000003">
    <property type="protein sequence ID" value="SUG57144.1"/>
    <property type="molecule type" value="Genomic_DNA"/>
</dbReference>
<evidence type="ECO:0000256" key="1">
    <source>
        <dbReference type="ARBA" id="ARBA00010927"/>
    </source>
</evidence>
<reference evidence="5 6" key="1">
    <citation type="submission" date="2018-06" db="EMBL/GenBank/DDBJ databases">
        <authorList>
            <consortium name="Pathogen Informatics"/>
            <person name="Doyle S."/>
        </authorList>
    </citation>
    <scope>NUCLEOTIDE SEQUENCE [LARGE SCALE GENOMIC DNA]</scope>
    <source>
        <strain evidence="5 6">NCTC10060</strain>
    </source>
</reference>
<proteinExistence type="inferred from homology"/>
<evidence type="ECO:0000256" key="2">
    <source>
        <dbReference type="ARBA" id="ARBA00011576"/>
    </source>
</evidence>